<feature type="chain" id="PRO_5016194319" evidence="2">
    <location>
        <begin position="24"/>
        <end position="586"/>
    </location>
</feature>
<dbReference type="GO" id="GO:0008768">
    <property type="term" value="F:UDP-sugar diphosphatase activity"/>
    <property type="evidence" value="ECO:0007669"/>
    <property type="project" value="TreeGrafter"/>
</dbReference>
<dbReference type="PANTHER" id="PTHR11575">
    <property type="entry name" value="5'-NUCLEOTIDASE-RELATED"/>
    <property type="match status" value="1"/>
</dbReference>
<keyword evidence="1 2" id="KW-0732">Signal</keyword>
<dbReference type="EMBL" id="QJSX01000001">
    <property type="protein sequence ID" value="PYE56619.1"/>
    <property type="molecule type" value="Genomic_DNA"/>
</dbReference>
<dbReference type="SUPFAM" id="SSF56300">
    <property type="entry name" value="Metallo-dependent phosphatases"/>
    <property type="match status" value="1"/>
</dbReference>
<evidence type="ECO:0000313" key="6">
    <source>
        <dbReference type="Proteomes" id="UP000248326"/>
    </source>
</evidence>
<dbReference type="AlphaFoldDB" id="A0A318SB58"/>
<evidence type="ECO:0000313" key="5">
    <source>
        <dbReference type="EMBL" id="PYE56619.1"/>
    </source>
</evidence>
<dbReference type="Gene3D" id="3.60.21.10">
    <property type="match status" value="1"/>
</dbReference>
<comment type="caution">
    <text evidence="5">The sequence shown here is derived from an EMBL/GenBank/DDBJ whole genome shotgun (WGS) entry which is preliminary data.</text>
</comment>
<keyword evidence="2" id="KW-0547">Nucleotide-binding</keyword>
<dbReference type="PRINTS" id="PR01607">
    <property type="entry name" value="APYRASEFAMLY"/>
</dbReference>
<gene>
    <name evidence="5" type="ORF">DES52_101424</name>
</gene>
<keyword evidence="2" id="KW-0378">Hydrolase</keyword>
<dbReference type="SUPFAM" id="SSF55816">
    <property type="entry name" value="5'-nucleotidase (syn. UDP-sugar hydrolase), C-terminal domain"/>
    <property type="match status" value="1"/>
</dbReference>
<dbReference type="GO" id="GO:0009166">
    <property type="term" value="P:nucleotide catabolic process"/>
    <property type="evidence" value="ECO:0007669"/>
    <property type="project" value="InterPro"/>
</dbReference>
<dbReference type="GO" id="GO:0030288">
    <property type="term" value="C:outer membrane-bounded periplasmic space"/>
    <property type="evidence" value="ECO:0007669"/>
    <property type="project" value="TreeGrafter"/>
</dbReference>
<evidence type="ECO:0000259" key="3">
    <source>
        <dbReference type="Pfam" id="PF00149"/>
    </source>
</evidence>
<dbReference type="InterPro" id="IPR004843">
    <property type="entry name" value="Calcineurin-like_PHP"/>
</dbReference>
<organism evidence="5 6">
    <name type="scientific">Deinococcus yavapaiensis KR-236</name>
    <dbReference type="NCBI Taxonomy" id="694435"/>
    <lineage>
        <taxon>Bacteria</taxon>
        <taxon>Thermotogati</taxon>
        <taxon>Deinococcota</taxon>
        <taxon>Deinococci</taxon>
        <taxon>Deinococcales</taxon>
        <taxon>Deinococcaceae</taxon>
        <taxon>Deinococcus</taxon>
    </lineage>
</organism>
<evidence type="ECO:0000259" key="4">
    <source>
        <dbReference type="Pfam" id="PF02872"/>
    </source>
</evidence>
<dbReference type="Gene3D" id="3.90.780.10">
    <property type="entry name" value="5'-Nucleotidase, C-terminal domain"/>
    <property type="match status" value="1"/>
</dbReference>
<dbReference type="RefSeq" id="WP_110885084.1">
    <property type="nucleotide sequence ID" value="NZ_QJSX01000001.1"/>
</dbReference>
<dbReference type="GO" id="GO:0008253">
    <property type="term" value="F:5'-nucleotidase activity"/>
    <property type="evidence" value="ECO:0007669"/>
    <property type="project" value="TreeGrafter"/>
</dbReference>
<feature type="domain" description="5'-Nucleotidase C-terminal" evidence="4">
    <location>
        <begin position="393"/>
        <end position="546"/>
    </location>
</feature>
<dbReference type="OrthoDB" id="9801679at2"/>
<protein>
    <submittedName>
        <fullName evidence="5">5'-nucleotidase</fullName>
    </submittedName>
</protein>
<evidence type="ECO:0000256" key="1">
    <source>
        <dbReference type="ARBA" id="ARBA00022729"/>
    </source>
</evidence>
<feature type="domain" description="Calcineurin-like phosphoesterase" evidence="3">
    <location>
        <begin position="37"/>
        <end position="292"/>
    </location>
</feature>
<dbReference type="InterPro" id="IPR006179">
    <property type="entry name" value="5_nucleotidase/apyrase"/>
</dbReference>
<dbReference type="InterPro" id="IPR029052">
    <property type="entry name" value="Metallo-depent_PP-like"/>
</dbReference>
<accession>A0A318SB58</accession>
<comment type="similarity">
    <text evidence="2">Belongs to the 5'-nucleotidase family.</text>
</comment>
<evidence type="ECO:0000256" key="2">
    <source>
        <dbReference type="RuleBase" id="RU362119"/>
    </source>
</evidence>
<dbReference type="GO" id="GO:0000166">
    <property type="term" value="F:nucleotide binding"/>
    <property type="evidence" value="ECO:0007669"/>
    <property type="project" value="UniProtKB-KW"/>
</dbReference>
<dbReference type="PROSITE" id="PS51257">
    <property type="entry name" value="PROKAR_LIPOPROTEIN"/>
    <property type="match status" value="1"/>
</dbReference>
<dbReference type="InterPro" id="IPR008334">
    <property type="entry name" value="5'-Nucleotdase_C"/>
</dbReference>
<proteinExistence type="inferred from homology"/>
<dbReference type="Pfam" id="PF02872">
    <property type="entry name" value="5_nucleotid_C"/>
    <property type="match status" value="1"/>
</dbReference>
<feature type="signal peptide" evidence="2">
    <location>
        <begin position="1"/>
        <end position="23"/>
    </location>
</feature>
<sequence>MKNFSRIATLTTLTLLLAACNQATQVGNKPPQPVDVTVLGLNDFHGNLEPTTFTPIGAAAAIKAGGIEAIGGELADARAANKNTIFVGGGDLIGASPVTSSLLRDEPTVYALSELGMKASALGNHEFDQGLQELLRMQNGGCASNDANKACKFDPNYSGATFKWLGANVEYKANGANPFTPYYVETTADGARIGFIGAVTTETPTIVSPSGIAEINFLDEAESINKYVPVLKSMNVDAIVVLIHEGGTLGTNSPDTYATEGCKTLNTASPIYKIARKVDPSVVAIISGHTHTGYNCLVPDPNGKDRIVIQGEFYGHLLQRLDLTVDKANHRVVSAKAANLVVNYDQRAANNTLDFNMTQLLTTAKAKTDAVKNVFVTNLSVPQIRRGFNATKADDVRDVESALGDVIADAQVFATQDQGTQFALMNPGGIRGNLPGSPSTNGGARLTFGDVFAVQPFSNTMVVMDLTGAQVKAALELIATGANATANKVLQVSEGFSYTIDLRPGITGPRVSNVTFQGQPLGDTTTYRVAMNSFLADGGDAFTPFKQGTNRVLLPGLQDVDALVAYLKAKGSTLDGQIKNRITIIR</sequence>
<dbReference type="Proteomes" id="UP000248326">
    <property type="component" value="Unassembled WGS sequence"/>
</dbReference>
<dbReference type="InterPro" id="IPR036907">
    <property type="entry name" value="5'-Nucleotdase_C_sf"/>
</dbReference>
<keyword evidence="6" id="KW-1185">Reference proteome</keyword>
<dbReference type="PANTHER" id="PTHR11575:SF24">
    <property type="entry name" value="5'-NUCLEOTIDASE"/>
    <property type="match status" value="1"/>
</dbReference>
<reference evidence="5 6" key="1">
    <citation type="submission" date="2018-06" db="EMBL/GenBank/DDBJ databases">
        <title>Genomic Encyclopedia of Type Strains, Phase IV (KMG-IV): sequencing the most valuable type-strain genomes for metagenomic binning, comparative biology and taxonomic classification.</title>
        <authorList>
            <person name="Goeker M."/>
        </authorList>
    </citation>
    <scope>NUCLEOTIDE SEQUENCE [LARGE SCALE GENOMIC DNA]</scope>
    <source>
        <strain evidence="5 6">DSM 18048</strain>
    </source>
</reference>
<name>A0A318SB58_9DEIO</name>
<dbReference type="Pfam" id="PF00149">
    <property type="entry name" value="Metallophos"/>
    <property type="match status" value="1"/>
</dbReference>